<evidence type="ECO:0000259" key="2">
    <source>
        <dbReference type="Pfam" id="PF02932"/>
    </source>
</evidence>
<dbReference type="GO" id="GO:0016020">
    <property type="term" value="C:membrane"/>
    <property type="evidence" value="ECO:0007669"/>
    <property type="project" value="InterPro"/>
</dbReference>
<evidence type="ECO:0000313" key="4">
    <source>
        <dbReference type="Proteomes" id="UP000243006"/>
    </source>
</evidence>
<feature type="transmembrane region" description="Helical" evidence="1">
    <location>
        <begin position="156"/>
        <end position="181"/>
    </location>
</feature>
<proteinExistence type="predicted"/>
<dbReference type="Proteomes" id="UP000243006">
    <property type="component" value="Unassembled WGS sequence"/>
</dbReference>
<keyword evidence="1" id="KW-1133">Transmembrane helix</keyword>
<dbReference type="InterPro" id="IPR038050">
    <property type="entry name" value="Neuro_actylchol_rec"/>
</dbReference>
<dbReference type="EMBL" id="LVZM01003958">
    <property type="protein sequence ID" value="OUC47653.1"/>
    <property type="molecule type" value="Genomic_DNA"/>
</dbReference>
<dbReference type="AlphaFoldDB" id="A0A1Y3ER82"/>
<feature type="domain" description="Neurotransmitter-gated ion-channel transmembrane" evidence="2">
    <location>
        <begin position="1"/>
        <end position="172"/>
    </location>
</feature>
<organism evidence="3 4">
    <name type="scientific">Trichinella nativa</name>
    <dbReference type="NCBI Taxonomy" id="6335"/>
    <lineage>
        <taxon>Eukaryota</taxon>
        <taxon>Metazoa</taxon>
        <taxon>Ecdysozoa</taxon>
        <taxon>Nematoda</taxon>
        <taxon>Enoplea</taxon>
        <taxon>Dorylaimia</taxon>
        <taxon>Trichinellida</taxon>
        <taxon>Trichinellidae</taxon>
        <taxon>Trichinella</taxon>
    </lineage>
</organism>
<dbReference type="Pfam" id="PF02932">
    <property type="entry name" value="Neur_chan_memb"/>
    <property type="match status" value="1"/>
</dbReference>
<dbReference type="Gene3D" id="1.20.58.390">
    <property type="entry name" value="Neurotransmitter-gated ion-channel transmembrane domain"/>
    <property type="match status" value="2"/>
</dbReference>
<name>A0A1Y3ER82_9BILA</name>
<comment type="caution">
    <text evidence="3">The sequence shown here is derived from an EMBL/GenBank/DDBJ whole genome shotgun (WGS) entry which is preliminary data.</text>
</comment>
<dbReference type="SUPFAM" id="SSF90112">
    <property type="entry name" value="Neurotransmitter-gated ion-channel transmembrane pore"/>
    <property type="match status" value="1"/>
</dbReference>
<gene>
    <name evidence="3" type="ORF">D917_06781</name>
</gene>
<dbReference type="InterPro" id="IPR006029">
    <property type="entry name" value="Neurotrans-gated_channel_TM"/>
</dbReference>
<keyword evidence="1" id="KW-0472">Membrane</keyword>
<sequence length="233" mass="26531">MIVVSASVVLTVIVLNFHHRTGETHHMSPVVRLLLLNWLPWLLMMKRPGRRFNRSAIRRAQDMCHLERKEKLSRSLMANILDLEDKKHLTAEELCIKEPPALDHNVTKTPDPGPLSRDLAAILKELRYITDRMRKEDEEHEIISDWKFAAMAVDRLCLVIFTTFLLVSTCSILLAAPHLYIVVSKFDPEPCGGDPTPPAPDTDVLSKFCQGHILARVMNVRTSLSVLSQQQQQ</sequence>
<evidence type="ECO:0000313" key="3">
    <source>
        <dbReference type="EMBL" id="OUC47653.1"/>
    </source>
</evidence>
<accession>A0A1Y3ER82</accession>
<keyword evidence="1 3" id="KW-0812">Transmembrane</keyword>
<dbReference type="InterPro" id="IPR036719">
    <property type="entry name" value="Neuro-gated_channel_TM_sf"/>
</dbReference>
<reference evidence="3 4" key="1">
    <citation type="submission" date="2015-04" db="EMBL/GenBank/DDBJ databases">
        <title>Draft genome of the roundworm Trichinella nativa.</title>
        <authorList>
            <person name="Mitreva M."/>
        </authorList>
    </citation>
    <scope>NUCLEOTIDE SEQUENCE [LARGE SCALE GENOMIC DNA]</scope>
    <source>
        <strain evidence="3 4">ISS45</strain>
    </source>
</reference>
<dbReference type="GO" id="GO:0006811">
    <property type="term" value="P:monoatomic ion transport"/>
    <property type="evidence" value="ECO:0007669"/>
    <property type="project" value="InterPro"/>
</dbReference>
<evidence type="ECO:0000256" key="1">
    <source>
        <dbReference type="SAM" id="Phobius"/>
    </source>
</evidence>
<protein>
    <submittedName>
        <fullName evidence="3">Neurotransmitter-gated ion-channel transmembrane region</fullName>
    </submittedName>
</protein>